<sequence length="359" mass="41786">MKKMRLGILTWRTKRYVEERTYFTHLAKAANQLNTDVFLFSPLDLLQSGEVRCLLYTREKGWIEQRCQPPDVVYDRFRNMQPNAFRTFLRFREQSNWTFLNSRMAHKWNLHRFLLQNKELNQWLPETIFLEQSREALQLLKRYDSIYVKPVNGTGGKGILSISKRNGAFRLLGRDLQRKVVKKNTTSPLELTRFITHWTKKSKYIAQQGLDLEWGTGLITDFRLLVQKDGDGQWTITGLGGKVGGKNSATSNLHGGGKAIQPERFFRQHFSEEKSKAIEAECEKLGLAVAEYIENKFGRLLELGIDLGIDTAGNVWIIEVNNKPGRDIFKQMGDLDRYRTAVRRPVEYARYIYERKGVD</sequence>
<dbReference type="AlphaFoldDB" id="A0A419SII0"/>
<name>A0A419SII0_9BACL</name>
<dbReference type="Pfam" id="PF14398">
    <property type="entry name" value="ATPgrasp_YheCD"/>
    <property type="match status" value="1"/>
</dbReference>
<evidence type="ECO:0000313" key="2">
    <source>
        <dbReference type="Proteomes" id="UP000284219"/>
    </source>
</evidence>
<gene>
    <name evidence="1" type="ORF">BEP19_04845</name>
</gene>
<keyword evidence="2" id="KW-1185">Reference proteome</keyword>
<dbReference type="InterPro" id="IPR026838">
    <property type="entry name" value="YheC/D"/>
</dbReference>
<evidence type="ECO:0008006" key="3">
    <source>
        <dbReference type="Google" id="ProtNLM"/>
    </source>
</evidence>
<reference evidence="1 2" key="1">
    <citation type="submission" date="2016-08" db="EMBL/GenBank/DDBJ databases">
        <title>Novel Firmicute Genomes.</title>
        <authorList>
            <person name="Poppleton D.I."/>
            <person name="Gribaldo S."/>
        </authorList>
    </citation>
    <scope>NUCLEOTIDE SEQUENCE [LARGE SCALE GENOMIC DNA]</scope>
    <source>
        <strain evidence="1 2">RAOx-1</strain>
    </source>
</reference>
<dbReference type="RefSeq" id="WP_120188987.1">
    <property type="nucleotide sequence ID" value="NZ_MCHY01000008.1"/>
</dbReference>
<comment type="caution">
    <text evidence="1">The sequence shown here is derived from an EMBL/GenBank/DDBJ whole genome shotgun (WGS) entry which is preliminary data.</text>
</comment>
<dbReference type="Proteomes" id="UP000284219">
    <property type="component" value="Unassembled WGS sequence"/>
</dbReference>
<dbReference type="Gene3D" id="3.30.470.20">
    <property type="entry name" value="ATP-grasp fold, B domain"/>
    <property type="match status" value="1"/>
</dbReference>
<protein>
    <recommendedName>
        <fullName evidence="3">ATP-grasp domain-containing protein</fullName>
    </recommendedName>
</protein>
<dbReference type="SUPFAM" id="SSF56059">
    <property type="entry name" value="Glutathione synthetase ATP-binding domain-like"/>
    <property type="match status" value="1"/>
</dbReference>
<dbReference type="OrthoDB" id="7869153at2"/>
<evidence type="ECO:0000313" key="1">
    <source>
        <dbReference type="EMBL" id="RKD23760.1"/>
    </source>
</evidence>
<accession>A0A419SII0</accession>
<proteinExistence type="predicted"/>
<dbReference type="EMBL" id="MCHY01000008">
    <property type="protein sequence ID" value="RKD23760.1"/>
    <property type="molecule type" value="Genomic_DNA"/>
</dbReference>
<organism evidence="1 2">
    <name type="scientific">Ammoniphilus oxalaticus</name>
    <dbReference type="NCBI Taxonomy" id="66863"/>
    <lineage>
        <taxon>Bacteria</taxon>
        <taxon>Bacillati</taxon>
        <taxon>Bacillota</taxon>
        <taxon>Bacilli</taxon>
        <taxon>Bacillales</taxon>
        <taxon>Paenibacillaceae</taxon>
        <taxon>Aneurinibacillus group</taxon>
        <taxon>Ammoniphilus</taxon>
    </lineage>
</organism>